<dbReference type="InterPro" id="IPR000794">
    <property type="entry name" value="Beta-ketoacyl_synthase"/>
</dbReference>
<evidence type="ECO:0000313" key="4">
    <source>
        <dbReference type="EMBL" id="KAJ7963974.1"/>
    </source>
</evidence>
<comment type="caution">
    <text evidence="4">The sequence shown here is derived from an EMBL/GenBank/DDBJ whole genome shotgun (WGS) entry which is preliminary data.</text>
</comment>
<organism evidence="4 5">
    <name type="scientific">Quillaja saponaria</name>
    <name type="common">Soap bark tree</name>
    <dbReference type="NCBI Taxonomy" id="32244"/>
    <lineage>
        <taxon>Eukaryota</taxon>
        <taxon>Viridiplantae</taxon>
        <taxon>Streptophyta</taxon>
        <taxon>Embryophyta</taxon>
        <taxon>Tracheophyta</taxon>
        <taxon>Spermatophyta</taxon>
        <taxon>Magnoliopsida</taxon>
        <taxon>eudicotyledons</taxon>
        <taxon>Gunneridae</taxon>
        <taxon>Pentapetalae</taxon>
        <taxon>rosids</taxon>
        <taxon>fabids</taxon>
        <taxon>Fabales</taxon>
        <taxon>Quillajaceae</taxon>
        <taxon>Quillaja</taxon>
    </lineage>
</organism>
<accession>A0AAD7PR26</accession>
<feature type="domain" description="Beta-ketoacyl synthase C-terminal" evidence="3">
    <location>
        <begin position="1"/>
        <end position="33"/>
    </location>
</feature>
<evidence type="ECO:0000256" key="1">
    <source>
        <dbReference type="ARBA" id="ARBA00013191"/>
    </source>
</evidence>
<reference evidence="4" key="1">
    <citation type="journal article" date="2023" name="Science">
        <title>Elucidation of the pathway for biosynthesis of saponin adjuvants from the soapbark tree.</title>
        <authorList>
            <person name="Reed J."/>
            <person name="Orme A."/>
            <person name="El-Demerdash A."/>
            <person name="Owen C."/>
            <person name="Martin L.B.B."/>
            <person name="Misra R.C."/>
            <person name="Kikuchi S."/>
            <person name="Rejzek M."/>
            <person name="Martin A.C."/>
            <person name="Harkess A."/>
            <person name="Leebens-Mack J."/>
            <person name="Louveau T."/>
            <person name="Stephenson M.J."/>
            <person name="Osbourn A."/>
        </authorList>
    </citation>
    <scope>NUCLEOTIDE SEQUENCE</scope>
    <source>
        <strain evidence="4">S10</strain>
    </source>
</reference>
<dbReference type="GO" id="GO:0005739">
    <property type="term" value="C:mitochondrion"/>
    <property type="evidence" value="ECO:0007669"/>
    <property type="project" value="TreeGrafter"/>
</dbReference>
<gene>
    <name evidence="4" type="ORF">O6P43_013853</name>
</gene>
<dbReference type="InterPro" id="IPR016039">
    <property type="entry name" value="Thiolase-like"/>
</dbReference>
<dbReference type="Proteomes" id="UP001163823">
    <property type="component" value="Chromosome 6"/>
</dbReference>
<dbReference type="InterPro" id="IPR014031">
    <property type="entry name" value="Ketoacyl_synth_C"/>
</dbReference>
<name>A0AAD7PR26_QUISA</name>
<dbReference type="Pfam" id="PF02801">
    <property type="entry name" value="Ketoacyl-synt_C"/>
    <property type="match status" value="1"/>
</dbReference>
<dbReference type="PANTHER" id="PTHR11712:SF332">
    <property type="entry name" value="3-OXOACYL-[ACYL-CARRIER-PROTEIN] SYNTHASE II, CHLOROPLASTIC"/>
    <property type="match status" value="1"/>
</dbReference>
<dbReference type="PANTHER" id="PTHR11712">
    <property type="entry name" value="POLYKETIDE SYNTHASE-RELATED"/>
    <property type="match status" value="1"/>
</dbReference>
<evidence type="ECO:0000259" key="3">
    <source>
        <dbReference type="Pfam" id="PF02801"/>
    </source>
</evidence>
<dbReference type="EMBL" id="JARAOO010000006">
    <property type="protein sequence ID" value="KAJ7963974.1"/>
    <property type="molecule type" value="Genomic_DNA"/>
</dbReference>
<sequence length="77" mass="8132">MIGHLLGAAGGVEAVATVQAIRTRWVHPNINLENPDASVDTKLHLGAKKERLNIKAALSNSYGFGGHNSSILFAPSK</sequence>
<dbReference type="KEGG" id="qsa:O6P43_013853"/>
<dbReference type="GO" id="GO:0006633">
    <property type="term" value="P:fatty acid biosynthetic process"/>
    <property type="evidence" value="ECO:0007669"/>
    <property type="project" value="TreeGrafter"/>
</dbReference>
<evidence type="ECO:0000313" key="5">
    <source>
        <dbReference type="Proteomes" id="UP001163823"/>
    </source>
</evidence>
<keyword evidence="2" id="KW-0808">Transferase</keyword>
<dbReference type="SUPFAM" id="SSF53901">
    <property type="entry name" value="Thiolase-like"/>
    <property type="match status" value="1"/>
</dbReference>
<dbReference type="AlphaFoldDB" id="A0AAD7PR26"/>
<dbReference type="GO" id="GO:0004315">
    <property type="term" value="F:3-oxoacyl-[acyl-carrier-protein] synthase activity"/>
    <property type="evidence" value="ECO:0007669"/>
    <property type="project" value="UniProtKB-EC"/>
</dbReference>
<keyword evidence="5" id="KW-1185">Reference proteome</keyword>
<evidence type="ECO:0000256" key="2">
    <source>
        <dbReference type="ARBA" id="ARBA00022679"/>
    </source>
</evidence>
<proteinExistence type="predicted"/>
<dbReference type="EC" id="2.3.1.41" evidence="1"/>
<protein>
    <recommendedName>
        <fullName evidence="1">beta-ketoacyl-[acyl-carrier-protein] synthase I</fullName>
        <ecNumber evidence="1">2.3.1.41</ecNumber>
    </recommendedName>
</protein>
<dbReference type="Gene3D" id="3.40.47.10">
    <property type="match status" value="1"/>
</dbReference>